<dbReference type="Proteomes" id="UP001432322">
    <property type="component" value="Unassembled WGS sequence"/>
</dbReference>
<evidence type="ECO:0000313" key="1">
    <source>
        <dbReference type="EMBL" id="GMT25470.1"/>
    </source>
</evidence>
<accession>A0AAV5W542</accession>
<gene>
    <name evidence="1" type="ORF">PFISCL1PPCAC_16767</name>
</gene>
<evidence type="ECO:0000313" key="2">
    <source>
        <dbReference type="Proteomes" id="UP001432322"/>
    </source>
</evidence>
<reference evidence="1" key="1">
    <citation type="submission" date="2023-10" db="EMBL/GenBank/DDBJ databases">
        <title>Genome assembly of Pristionchus species.</title>
        <authorList>
            <person name="Yoshida K."/>
            <person name="Sommer R.J."/>
        </authorList>
    </citation>
    <scope>NUCLEOTIDE SEQUENCE</scope>
    <source>
        <strain evidence="1">RS5133</strain>
    </source>
</reference>
<name>A0AAV5W542_9BILA</name>
<sequence length="73" mass="7326">LIIYTIIGCSSVFAQDENPLGIPLINGNVGLNGGGYGDVYGGKVKEGVYGAGGRIGGNLGLSGTMGLGGRKRR</sequence>
<keyword evidence="2" id="KW-1185">Reference proteome</keyword>
<evidence type="ECO:0008006" key="3">
    <source>
        <dbReference type="Google" id="ProtNLM"/>
    </source>
</evidence>
<proteinExistence type="predicted"/>
<dbReference type="AlphaFoldDB" id="A0AAV5W542"/>
<dbReference type="EMBL" id="BTSY01000004">
    <property type="protein sequence ID" value="GMT25470.1"/>
    <property type="molecule type" value="Genomic_DNA"/>
</dbReference>
<protein>
    <recommendedName>
        <fullName evidence="3">Glycine-rich protein</fullName>
    </recommendedName>
</protein>
<organism evidence="1 2">
    <name type="scientific">Pristionchus fissidentatus</name>
    <dbReference type="NCBI Taxonomy" id="1538716"/>
    <lineage>
        <taxon>Eukaryota</taxon>
        <taxon>Metazoa</taxon>
        <taxon>Ecdysozoa</taxon>
        <taxon>Nematoda</taxon>
        <taxon>Chromadorea</taxon>
        <taxon>Rhabditida</taxon>
        <taxon>Rhabditina</taxon>
        <taxon>Diplogasteromorpha</taxon>
        <taxon>Diplogasteroidea</taxon>
        <taxon>Neodiplogasteridae</taxon>
        <taxon>Pristionchus</taxon>
    </lineage>
</organism>
<feature type="non-terminal residue" evidence="1">
    <location>
        <position position="73"/>
    </location>
</feature>
<comment type="caution">
    <text evidence="1">The sequence shown here is derived from an EMBL/GenBank/DDBJ whole genome shotgun (WGS) entry which is preliminary data.</text>
</comment>
<feature type="non-terminal residue" evidence="1">
    <location>
        <position position="1"/>
    </location>
</feature>